<dbReference type="RefSeq" id="WP_064630524.1">
    <property type="nucleotide sequence ID" value="NZ_LQYE01000019.1"/>
</dbReference>
<gene>
    <name evidence="1" type="ORF">AWB85_25285</name>
</gene>
<evidence type="ECO:0000313" key="1">
    <source>
        <dbReference type="EMBL" id="OAT68417.1"/>
    </source>
</evidence>
<protein>
    <submittedName>
        <fullName evidence="1">Uncharacterized protein</fullName>
    </submittedName>
</protein>
<evidence type="ECO:0000313" key="2">
    <source>
        <dbReference type="Proteomes" id="UP000186919"/>
    </source>
</evidence>
<dbReference type="Proteomes" id="UP000186919">
    <property type="component" value="Unassembled WGS sequence"/>
</dbReference>
<proteinExistence type="predicted"/>
<dbReference type="AlphaFoldDB" id="A0A179V9Y1"/>
<accession>A0A179V9Y1</accession>
<comment type="caution">
    <text evidence="1">The sequence shown here is derived from an EMBL/GenBank/DDBJ whole genome shotgun (WGS) entry which is preliminary data.</text>
</comment>
<name>A0A179V9Y1_9MYCO</name>
<reference evidence="1 2" key="1">
    <citation type="submission" date="2016-01" db="EMBL/GenBank/DDBJ databases">
        <title>Mycobacterium immunogenum strain CD11_6 genome sequencing and assembly.</title>
        <authorList>
            <person name="Kaur G."/>
            <person name="Nair G.R."/>
            <person name="Mayilraj S."/>
        </authorList>
    </citation>
    <scope>NUCLEOTIDE SEQUENCE [LARGE SCALE GENOMIC DNA]</scope>
    <source>
        <strain evidence="1 2">CD11-6</strain>
    </source>
</reference>
<organism evidence="1 2">
    <name type="scientific">Mycobacteroides immunogenum</name>
    <dbReference type="NCBI Taxonomy" id="83262"/>
    <lineage>
        <taxon>Bacteria</taxon>
        <taxon>Bacillati</taxon>
        <taxon>Actinomycetota</taxon>
        <taxon>Actinomycetes</taxon>
        <taxon>Mycobacteriales</taxon>
        <taxon>Mycobacteriaceae</taxon>
        <taxon>Mycobacteroides</taxon>
    </lineage>
</organism>
<sequence length="106" mass="11909">MSFTPATPLQEPTYQSMRFDGTPQSAAQALTMIDSLLTDRKLHYGIVHGFQEVESPTQWWIKLMRRDGLPEVTAMAGMWIVVSSRGVVRVLSDADYRAEFSVTEGN</sequence>
<dbReference type="EMBL" id="LQYE01000019">
    <property type="protein sequence ID" value="OAT68417.1"/>
    <property type="molecule type" value="Genomic_DNA"/>
</dbReference>